<accession>A0A0L0D9P6</accession>
<keyword evidence="4" id="KW-1185">Reference proteome</keyword>
<proteinExistence type="predicted"/>
<dbReference type="InterPro" id="IPR050113">
    <property type="entry name" value="Ub_conjugating_enzyme"/>
</dbReference>
<dbReference type="PANTHER" id="PTHR24067">
    <property type="entry name" value="UBIQUITIN-CONJUGATING ENZYME E2"/>
    <property type="match status" value="1"/>
</dbReference>
<name>A0A0L0D9P6_THETB</name>
<dbReference type="RefSeq" id="XP_013759039.1">
    <property type="nucleotide sequence ID" value="XM_013903585.1"/>
</dbReference>
<evidence type="ECO:0000313" key="3">
    <source>
        <dbReference type="EMBL" id="KNC48024.1"/>
    </source>
</evidence>
<feature type="domain" description="UBC core" evidence="1">
    <location>
        <begin position="1"/>
        <end position="149"/>
    </location>
</feature>
<dbReference type="InterPro" id="IPR000608">
    <property type="entry name" value="UBC"/>
</dbReference>
<evidence type="ECO:0000313" key="2">
    <source>
        <dbReference type="EMBL" id="KNC48023.1"/>
    </source>
</evidence>
<dbReference type="Gene3D" id="3.10.110.10">
    <property type="entry name" value="Ubiquitin Conjugating Enzyme"/>
    <property type="match status" value="1"/>
</dbReference>
<sequence>MDKMDPSDDWSYALLEEDNYTQLRGMVLVSTQGSPYEGGVFEVLIDVPVGYPYTPPELHFVTPVFHPYVDAASGAVSLPILGEAWSPAESLSTVLQALHELLVFDGLDDPSLYADQGYEVLNDEAAELWIGEIDAFCARARDATCMHAI</sequence>
<dbReference type="SMART" id="SM00212">
    <property type="entry name" value="UBCc"/>
    <property type="match status" value="1"/>
</dbReference>
<dbReference type="PROSITE" id="PS50127">
    <property type="entry name" value="UBC_2"/>
    <property type="match status" value="1"/>
</dbReference>
<evidence type="ECO:0000313" key="4">
    <source>
        <dbReference type="Proteomes" id="UP000054408"/>
    </source>
</evidence>
<reference evidence="2 4" key="1">
    <citation type="submission" date="2010-05" db="EMBL/GenBank/DDBJ databases">
        <title>The Genome Sequence of Thecamonas trahens ATCC 50062.</title>
        <authorList>
            <consortium name="The Broad Institute Genome Sequencing Platform"/>
            <person name="Russ C."/>
            <person name="Cuomo C."/>
            <person name="Shea T."/>
            <person name="Young S.K."/>
            <person name="Zeng Q."/>
            <person name="Koehrsen M."/>
            <person name="Haas B."/>
            <person name="Borodovsky M."/>
            <person name="Guigo R."/>
            <person name="Alvarado L."/>
            <person name="Berlin A."/>
            <person name="Bochicchio J."/>
            <person name="Borenstein D."/>
            <person name="Chapman S."/>
            <person name="Chen Z."/>
            <person name="Freedman E."/>
            <person name="Gellesch M."/>
            <person name="Goldberg J."/>
            <person name="Griggs A."/>
            <person name="Gujja S."/>
            <person name="Heilman E."/>
            <person name="Heiman D."/>
            <person name="Hepburn T."/>
            <person name="Howarth C."/>
            <person name="Jen D."/>
            <person name="Larson L."/>
            <person name="Mehta T."/>
            <person name="Park D."/>
            <person name="Pearson M."/>
            <person name="Roberts A."/>
            <person name="Saif S."/>
            <person name="Shenoy N."/>
            <person name="Sisk P."/>
            <person name="Stolte C."/>
            <person name="Sykes S."/>
            <person name="Thomson T."/>
            <person name="Walk T."/>
            <person name="White J."/>
            <person name="Yandava C."/>
            <person name="Burger G."/>
            <person name="Gray M.W."/>
            <person name="Holland P.W.H."/>
            <person name="King N."/>
            <person name="Lang F.B.F."/>
            <person name="Roger A.J."/>
            <person name="Ruiz-Trillo I."/>
            <person name="Lander E."/>
            <person name="Nusbaum C."/>
        </authorList>
    </citation>
    <scope>NUCLEOTIDE SEQUENCE [LARGE SCALE GENOMIC DNA]</scope>
    <source>
        <strain evidence="2 4">ATCC 50062</strain>
    </source>
</reference>
<gene>
    <name evidence="2" type="ORF">AMSG_04257</name>
</gene>
<dbReference type="STRING" id="461836.A0A0L0D9P6"/>
<dbReference type="RefSeq" id="XP_013759038.1">
    <property type="nucleotide sequence ID" value="XM_013903584.1"/>
</dbReference>
<dbReference type="AlphaFoldDB" id="A0A0L0D9P6"/>
<dbReference type="Proteomes" id="UP000054408">
    <property type="component" value="Unassembled WGS sequence"/>
</dbReference>
<organism evidence="2 4">
    <name type="scientific">Thecamonas trahens ATCC 50062</name>
    <dbReference type="NCBI Taxonomy" id="461836"/>
    <lineage>
        <taxon>Eukaryota</taxon>
        <taxon>Apusozoa</taxon>
        <taxon>Apusomonadida</taxon>
        <taxon>Apusomonadidae</taxon>
        <taxon>Thecamonas</taxon>
    </lineage>
</organism>
<dbReference type="eggNOG" id="KOG0418">
    <property type="taxonomic scope" value="Eukaryota"/>
</dbReference>
<dbReference type="EMBL" id="GL349449">
    <property type="protein sequence ID" value="KNC48023.1"/>
    <property type="molecule type" value="Genomic_DNA"/>
</dbReference>
<dbReference type="Pfam" id="PF00179">
    <property type="entry name" value="UQ_con"/>
    <property type="match status" value="1"/>
</dbReference>
<dbReference type="GeneID" id="25563809"/>
<dbReference type="EMBL" id="GL349449">
    <property type="protein sequence ID" value="KNC48024.1"/>
    <property type="molecule type" value="Genomic_DNA"/>
</dbReference>
<protein>
    <submittedName>
        <fullName evidence="2 3">Ubiquitin carrier protein</fullName>
    </submittedName>
</protein>
<dbReference type="InterPro" id="IPR016135">
    <property type="entry name" value="UBQ-conjugating_enzyme/RWD"/>
</dbReference>
<evidence type="ECO:0000259" key="1">
    <source>
        <dbReference type="PROSITE" id="PS50127"/>
    </source>
</evidence>
<dbReference type="SUPFAM" id="SSF54495">
    <property type="entry name" value="UBC-like"/>
    <property type="match status" value="1"/>
</dbReference>
<dbReference type="OrthoDB" id="269518at2759"/>